<gene>
    <name evidence="2" type="ORF">QYM36_011878</name>
</gene>
<proteinExistence type="predicted"/>
<name>A0AA88HTD3_ARTSF</name>
<dbReference type="InterPro" id="IPR052632">
    <property type="entry name" value="MICOS_subunit_Mic19"/>
</dbReference>
<dbReference type="AlphaFoldDB" id="A0AA88HTD3"/>
<sequence length="236" mass="26671">MGNSGSTKKVTVERDEQGVIKVTESVIRRLGGQDTVQTTKREAQPPIQPLPAAPAPQTPETTTIITPTEPKEVPLPSQSSPSTEVKNLQLGQFLEEARIAAARIKQEKEAEIRNVEDQWRIRLQEMSEAHKRNTRTAEVEFERAVHDVNELLNRQSAQPICENLKVSVQQCYADHSSQVLRCADLVRDFHSAVEAEQVESTEEFAGIRFPGRSYQKEIQCRMKLFLEYSVLGVCFR</sequence>
<dbReference type="Proteomes" id="UP001187531">
    <property type="component" value="Unassembled WGS sequence"/>
</dbReference>
<organism evidence="2 3">
    <name type="scientific">Artemia franciscana</name>
    <name type="common">Brine shrimp</name>
    <name type="synonym">Artemia sanfranciscana</name>
    <dbReference type="NCBI Taxonomy" id="6661"/>
    <lineage>
        <taxon>Eukaryota</taxon>
        <taxon>Metazoa</taxon>
        <taxon>Ecdysozoa</taxon>
        <taxon>Arthropoda</taxon>
        <taxon>Crustacea</taxon>
        <taxon>Branchiopoda</taxon>
        <taxon>Anostraca</taxon>
        <taxon>Artemiidae</taxon>
        <taxon>Artemia</taxon>
    </lineage>
</organism>
<dbReference type="PANTHER" id="PTHR21588">
    <property type="entry name" value="COILED-COIL-HELIX-COILED-COIL-HELIX DOMAIN CONTAINING 6"/>
    <property type="match status" value="1"/>
</dbReference>
<evidence type="ECO:0008006" key="4">
    <source>
        <dbReference type="Google" id="ProtNLM"/>
    </source>
</evidence>
<feature type="compositionally biased region" description="Pro residues" evidence="1">
    <location>
        <begin position="46"/>
        <end position="57"/>
    </location>
</feature>
<reference evidence="2" key="1">
    <citation type="submission" date="2023-07" db="EMBL/GenBank/DDBJ databases">
        <title>Chromosome-level genome assembly of Artemia franciscana.</title>
        <authorList>
            <person name="Jo E."/>
        </authorList>
    </citation>
    <scope>NUCLEOTIDE SEQUENCE</scope>
    <source>
        <tissue evidence="2">Whole body</tissue>
    </source>
</reference>
<dbReference type="PANTHER" id="PTHR21588:SF18">
    <property type="entry name" value="MICOS COMPLEX SUBUNIT MIC19"/>
    <property type="match status" value="1"/>
</dbReference>
<keyword evidence="3" id="KW-1185">Reference proteome</keyword>
<feature type="compositionally biased region" description="Low complexity" evidence="1">
    <location>
        <begin position="58"/>
        <end position="68"/>
    </location>
</feature>
<protein>
    <recommendedName>
        <fullName evidence="4">MICOS complex subunit MIC19</fullName>
    </recommendedName>
</protein>
<accession>A0AA88HTD3</accession>
<dbReference type="GO" id="GO:0007007">
    <property type="term" value="P:inner mitochondrial membrane organization"/>
    <property type="evidence" value="ECO:0007669"/>
    <property type="project" value="TreeGrafter"/>
</dbReference>
<evidence type="ECO:0000313" key="2">
    <source>
        <dbReference type="EMBL" id="KAK2710497.1"/>
    </source>
</evidence>
<evidence type="ECO:0000256" key="1">
    <source>
        <dbReference type="SAM" id="MobiDB-lite"/>
    </source>
</evidence>
<comment type="caution">
    <text evidence="2">The sequence shown here is derived from an EMBL/GenBank/DDBJ whole genome shotgun (WGS) entry which is preliminary data.</text>
</comment>
<dbReference type="GO" id="GO:0061617">
    <property type="term" value="C:MICOS complex"/>
    <property type="evidence" value="ECO:0007669"/>
    <property type="project" value="TreeGrafter"/>
</dbReference>
<evidence type="ECO:0000313" key="3">
    <source>
        <dbReference type="Proteomes" id="UP001187531"/>
    </source>
</evidence>
<feature type="region of interest" description="Disordered" evidence="1">
    <location>
        <begin position="30"/>
        <end position="84"/>
    </location>
</feature>
<dbReference type="EMBL" id="JAVRJZ010000016">
    <property type="protein sequence ID" value="KAK2710497.1"/>
    <property type="molecule type" value="Genomic_DNA"/>
</dbReference>